<dbReference type="Proteomes" id="UP000001095">
    <property type="component" value="Unassembled WGS sequence"/>
</dbReference>
<reference evidence="3 4" key="1">
    <citation type="submission" date="2012-04" db="EMBL/GenBank/DDBJ databases">
        <title>The Genome Sequence of Afipia clevelandensis ATCC 49720.</title>
        <authorList>
            <consortium name="The Broad Institute Genome Sequencing Platform"/>
            <person name="Earl A."/>
            <person name="Ward D."/>
            <person name="Feldgarden M."/>
            <person name="Gevers D."/>
            <person name="Huys G."/>
            <person name="Walker B."/>
            <person name="Young S.K."/>
            <person name="Zeng Q."/>
            <person name="Gargeya S."/>
            <person name="Fitzgerald M."/>
            <person name="Haas B."/>
            <person name="Abouelleil A."/>
            <person name="Alvarado L."/>
            <person name="Arachchi H.M."/>
            <person name="Berlin A."/>
            <person name="Chapman S.B."/>
            <person name="Goldberg J."/>
            <person name="Griggs A."/>
            <person name="Gujja S."/>
            <person name="Hansen M."/>
            <person name="Howarth C."/>
            <person name="Imamovic A."/>
            <person name="Larimer J."/>
            <person name="McCowen C."/>
            <person name="Montmayeur A."/>
            <person name="Murphy C."/>
            <person name="Neiman D."/>
            <person name="Pearson M."/>
            <person name="Priest M."/>
            <person name="Roberts A."/>
            <person name="Saif S."/>
            <person name="Shea T."/>
            <person name="Sisk P."/>
            <person name="Sykes S."/>
            <person name="Wortman J."/>
            <person name="Nusbaum C."/>
            <person name="Birren B."/>
        </authorList>
    </citation>
    <scope>NUCLEOTIDE SEQUENCE [LARGE SCALE GENOMIC DNA]</scope>
    <source>
        <strain evidence="3 4">ATCC 49720</strain>
    </source>
</reference>
<organism evidence="3 4">
    <name type="scientific">Afipia clevelandensis ATCC 49720</name>
    <dbReference type="NCBI Taxonomy" id="883079"/>
    <lineage>
        <taxon>Bacteria</taxon>
        <taxon>Pseudomonadati</taxon>
        <taxon>Pseudomonadota</taxon>
        <taxon>Alphaproteobacteria</taxon>
        <taxon>Hyphomicrobiales</taxon>
        <taxon>Nitrobacteraceae</taxon>
        <taxon>Afipia</taxon>
    </lineage>
</organism>
<evidence type="ECO:0000313" key="3">
    <source>
        <dbReference type="EMBL" id="EKS35989.1"/>
    </source>
</evidence>
<dbReference type="Pfam" id="PF10593">
    <property type="entry name" value="Z1"/>
    <property type="match status" value="1"/>
</dbReference>
<dbReference type="InterPro" id="IPR027417">
    <property type="entry name" value="P-loop_NTPase"/>
</dbReference>
<comment type="caution">
    <text evidence="3">The sequence shown here is derived from an EMBL/GenBank/DDBJ whole genome shotgun (WGS) entry which is preliminary data.</text>
</comment>
<dbReference type="Pfam" id="PF18766">
    <property type="entry name" value="SWI2_SNF2"/>
    <property type="match status" value="1"/>
</dbReference>
<dbReference type="Gene3D" id="3.40.50.300">
    <property type="entry name" value="P-loop containing nucleotide triphosphate hydrolases"/>
    <property type="match status" value="1"/>
</dbReference>
<dbReference type="PATRIC" id="fig|883079.3.peg.2233"/>
<dbReference type="RefSeq" id="WP_002713067.1">
    <property type="nucleotide sequence ID" value="NZ_KB375281.1"/>
</dbReference>
<evidence type="ECO:0000259" key="1">
    <source>
        <dbReference type="Pfam" id="PF10593"/>
    </source>
</evidence>
<evidence type="ECO:0000313" key="4">
    <source>
        <dbReference type="Proteomes" id="UP000001095"/>
    </source>
</evidence>
<dbReference type="AlphaFoldDB" id="K8P5H7"/>
<evidence type="ECO:0000259" key="2">
    <source>
        <dbReference type="Pfam" id="PF18766"/>
    </source>
</evidence>
<accession>K8P5H7</accession>
<dbReference type="SUPFAM" id="SSF52540">
    <property type="entry name" value="P-loop containing nucleoside triphosphate hydrolases"/>
    <property type="match status" value="1"/>
</dbReference>
<dbReference type="InterPro" id="IPR018310">
    <property type="entry name" value="Put_endonuclease_Z1-dom"/>
</dbReference>
<feature type="domain" description="Putative endonuclease Z1" evidence="1">
    <location>
        <begin position="253"/>
        <end position="438"/>
    </location>
</feature>
<dbReference type="InterPro" id="IPR040980">
    <property type="entry name" value="SWI2_SNF2"/>
</dbReference>
<dbReference type="HOGENOM" id="CLU_446678_0_0_5"/>
<dbReference type="EMBL" id="AGWY01000008">
    <property type="protein sequence ID" value="EKS35989.1"/>
    <property type="molecule type" value="Genomic_DNA"/>
</dbReference>
<feature type="domain" description="SWI2/SNF2 ATPase" evidence="2">
    <location>
        <begin position="38"/>
        <end position="198"/>
    </location>
</feature>
<name>K8P5H7_9BRAD</name>
<gene>
    <name evidence="3" type="ORF">HMPREF9696_02201</name>
</gene>
<protein>
    <submittedName>
        <fullName evidence="3">Uncharacterized protein</fullName>
    </submittedName>
</protein>
<keyword evidence="4" id="KW-1185">Reference proteome</keyword>
<sequence length="615" mass="68465">MAVNVEKFKKTTKLSGRYEKQLYRLQSKGIPTDCIEEAVKGAIENLKTAKKSSLIIYGEPQSGKTEMMICLTAKLLDDGHKTIVHLMNDSVDLLTQNLRRFKGSGLAPAAKNSSELLNTNKNLKTQEAVIFCKKNARDLEKLIERLAGVKSVVVIDDEADYASPNAKINKGTKTKINKLVGELIGPSGYYAGVTATPARLDLNNTFHNDAEKWVNFPAHAKYTGQDVFFPLDQKKIPYRLKLLDQSGDPKDAEQALIRFLVTSAYLNLYFNSEEQNYSLLVHTSGKKQDHESDLKTIENLIYALSDTNDKAFAHLVTQVHTNADALYPKADADAITKWALENISRASTVVLNSERDRVAAGDSATEPTSPFTIIIGGNIVSRGVTFPNLLAMFFTRDVANRLQQDTYIQRARMFGARGEYLPHFELTIPKQLYANWHRCFVFHRLALATIKNKLGSPVWVGDSRVSVASKASINNATVVLDKGEMSFQMFDYNPSLEALLLLDQASTKTLCELKDKIGPQAIPDFLIDYIEMVQPNGIGSLAIHKSSPVPKGNTYDQAAISRAKGFLGKTQLEPDKFPKAIHHIKIFYNGSNKARLFYKHSGTVQFIQNQKPAQD</sequence>
<proteinExistence type="predicted"/>